<comment type="caution">
    <text evidence="1">The sequence shown here is derived from an EMBL/GenBank/DDBJ whole genome shotgun (WGS) entry which is preliminary data.</text>
</comment>
<gene>
    <name evidence="1" type="ORF">HMPREF0539_0542</name>
</gene>
<keyword evidence="2" id="KW-1185">Reference proteome</keyword>
<accession>C2JUF8</accession>
<evidence type="ECO:0000313" key="2">
    <source>
        <dbReference type="Proteomes" id="UP000004525"/>
    </source>
</evidence>
<sequence length="37" mass="4432">MMFPLPTKISLLNLIMALDETQFQVFELDKFTMKFCF</sequence>
<reference evidence="1" key="1">
    <citation type="submission" date="2009-01" db="EMBL/GenBank/DDBJ databases">
        <authorList>
            <person name="Qin X."/>
            <person name="Bachman B."/>
            <person name="Battles P."/>
            <person name="Bell A."/>
            <person name="Bess C."/>
            <person name="Bickham C."/>
            <person name="Chaboub L."/>
            <person name="Chen D."/>
            <person name="Coyle M."/>
            <person name="Deiros D.R."/>
            <person name="Dinh H."/>
            <person name="Forbes L."/>
            <person name="Fowler G."/>
            <person name="Francisco L."/>
            <person name="Fu Q."/>
            <person name="Gubbala S."/>
            <person name="Hale W."/>
            <person name="Han Y."/>
            <person name="Hemphill L."/>
            <person name="Highlander S.K."/>
            <person name="Hirani K."/>
            <person name="Hogues M."/>
            <person name="Jackson L."/>
            <person name="Jakkamsetti A."/>
            <person name="Javaid M."/>
            <person name="Jiang H."/>
            <person name="Korchina V."/>
            <person name="Kovar C."/>
            <person name="Lara F."/>
            <person name="Lee S."/>
            <person name="Mata R."/>
            <person name="Mathew T."/>
            <person name="Moen C."/>
            <person name="Morales K."/>
            <person name="Munidasa M."/>
            <person name="Nazareth L."/>
            <person name="Ngo R."/>
            <person name="Nguyen L."/>
            <person name="Okwuonu G."/>
            <person name="Ongeri F."/>
            <person name="Patil S."/>
            <person name="Petrosino J."/>
            <person name="Pham C."/>
            <person name="Pham P."/>
            <person name="Pu L.-L."/>
            <person name="Puazo M."/>
            <person name="Raj R."/>
            <person name="Reid J."/>
            <person name="Rouhana J."/>
            <person name="Saada N."/>
            <person name="Shang Y."/>
            <person name="Simmons D."/>
            <person name="Thornton R."/>
            <person name="Warren J."/>
            <person name="Weissenberger G."/>
            <person name="Zhang J."/>
            <person name="Zhang L."/>
            <person name="Zhou C."/>
            <person name="Zhu D."/>
            <person name="Muzny D."/>
            <person name="Worley K."/>
            <person name="Gibbs R."/>
        </authorList>
    </citation>
    <scope>NUCLEOTIDE SEQUENCE [LARGE SCALE GENOMIC DNA]</scope>
    <source>
        <strain evidence="1">LMS2-1</strain>
    </source>
</reference>
<name>C2JUF8_LACRM</name>
<dbReference type="AlphaFoldDB" id="C2JUF8"/>
<protein>
    <submittedName>
        <fullName evidence="1">Uncharacterized protein</fullName>
    </submittedName>
</protein>
<dbReference type="Proteomes" id="UP000004525">
    <property type="component" value="Unassembled WGS sequence"/>
</dbReference>
<organism evidence="1 2">
    <name type="scientific">Lacticaseibacillus rhamnosus (strain LMS2-1)</name>
    <dbReference type="NCBI Taxonomy" id="525361"/>
    <lineage>
        <taxon>Bacteria</taxon>
        <taxon>Bacillati</taxon>
        <taxon>Bacillota</taxon>
        <taxon>Bacilli</taxon>
        <taxon>Lactobacillales</taxon>
        <taxon>Lactobacillaceae</taxon>
        <taxon>Lacticaseibacillus</taxon>
    </lineage>
</organism>
<proteinExistence type="predicted"/>
<dbReference type="EMBL" id="ACIZ01000022">
    <property type="protein sequence ID" value="EEN81218.1"/>
    <property type="molecule type" value="Genomic_DNA"/>
</dbReference>
<dbReference type="HOGENOM" id="CLU_3345152_0_0_9"/>
<evidence type="ECO:0000313" key="1">
    <source>
        <dbReference type="EMBL" id="EEN81218.1"/>
    </source>
</evidence>